<sequence length="375" mass="42752">MTRALLAEPRDTADTPTTFRLYHEVAEAWEAVADDLAAAQRSIDFEQYIVGDDAIGRRILGIMAERARAGVRVRVLLDWFGSLALKDSDAARDLHEAGGTVRFYNPLTARAVLMAPTRIHRDHRKTILIDGETAWAGGICFTDRMCDWRDTFMRVGGTVPIPMAEMFDLSWRRAEHPTAKRRMTREEAERDVYHRQDGPFRYMVNSPEKPIRRDLFRCVLKRIDGATHTLRLTTPYFVPEHRLLRHLTAAARRGVDVTLLLPEVSDHPPLDILGRAFAERLVRAGCTVQFFRHRMMHAKVAIVDDAWACVSSHNLDRLSSRLNLENGVTSEAPSFIAALNDQFDRDLENSITEPPALESWKPMLDPLLRLFGRVF</sequence>
<evidence type="ECO:0000313" key="8">
    <source>
        <dbReference type="Proteomes" id="UP000009881"/>
    </source>
</evidence>
<keyword evidence="4" id="KW-0964">Secreted</keyword>
<dbReference type="SUPFAM" id="SSF56024">
    <property type="entry name" value="Phospholipase D/nuclease"/>
    <property type="match status" value="2"/>
</dbReference>
<dbReference type="GO" id="GO:0005576">
    <property type="term" value="C:extracellular region"/>
    <property type="evidence" value="ECO:0007669"/>
    <property type="project" value="UniProtKB-SubCell"/>
</dbReference>
<evidence type="ECO:0000313" key="7">
    <source>
        <dbReference type="EMBL" id="EKV29234.1"/>
    </source>
</evidence>
<name>K9GWV9_9PROT</name>
<dbReference type="GO" id="GO:0030572">
    <property type="term" value="F:phosphatidyltransferase activity"/>
    <property type="evidence" value="ECO:0007669"/>
    <property type="project" value="UniProtKB-ARBA"/>
</dbReference>
<dbReference type="SMART" id="SM00155">
    <property type="entry name" value="PLDc"/>
    <property type="match status" value="2"/>
</dbReference>
<organism evidence="7 8">
    <name type="scientific">Caenispirillum salinarum AK4</name>
    <dbReference type="NCBI Taxonomy" id="1238182"/>
    <lineage>
        <taxon>Bacteria</taxon>
        <taxon>Pseudomonadati</taxon>
        <taxon>Pseudomonadota</taxon>
        <taxon>Alphaproteobacteria</taxon>
        <taxon>Rhodospirillales</taxon>
        <taxon>Novispirillaceae</taxon>
        <taxon>Caenispirillum</taxon>
    </lineage>
</organism>
<comment type="subcellular location">
    <subcellularLocation>
        <location evidence="2">Secreted</location>
    </subcellularLocation>
</comment>
<dbReference type="InterPro" id="IPR025202">
    <property type="entry name" value="PLD-like_dom"/>
</dbReference>
<evidence type="ECO:0000259" key="6">
    <source>
        <dbReference type="PROSITE" id="PS50035"/>
    </source>
</evidence>
<dbReference type="CDD" id="cd09110">
    <property type="entry name" value="PLDc_CLS_1"/>
    <property type="match status" value="1"/>
</dbReference>
<dbReference type="GO" id="GO:0032049">
    <property type="term" value="P:cardiolipin biosynthetic process"/>
    <property type="evidence" value="ECO:0007669"/>
    <property type="project" value="UniProtKB-ARBA"/>
</dbReference>
<dbReference type="OrthoDB" id="9762009at2"/>
<dbReference type="InterPro" id="IPR001736">
    <property type="entry name" value="PLipase_D/transphosphatidylase"/>
</dbReference>
<gene>
    <name evidence="7" type="ORF">C882_0541</name>
</gene>
<accession>K9GWV9</accession>
<evidence type="ECO:0000256" key="1">
    <source>
        <dbReference type="ARBA" id="ARBA00003145"/>
    </source>
</evidence>
<dbReference type="PANTHER" id="PTHR21248">
    <property type="entry name" value="CARDIOLIPIN SYNTHASE"/>
    <property type="match status" value="1"/>
</dbReference>
<proteinExistence type="predicted"/>
<dbReference type="Gene3D" id="3.30.870.10">
    <property type="entry name" value="Endonuclease Chain A"/>
    <property type="match status" value="2"/>
</dbReference>
<evidence type="ECO:0000256" key="4">
    <source>
        <dbReference type="ARBA" id="ARBA00022525"/>
    </source>
</evidence>
<dbReference type="RefSeq" id="WP_009541199.1">
    <property type="nucleotide sequence ID" value="NZ_ANHY01000013.1"/>
</dbReference>
<dbReference type="PANTHER" id="PTHR21248:SF22">
    <property type="entry name" value="PHOSPHOLIPASE D"/>
    <property type="match status" value="1"/>
</dbReference>
<dbReference type="eggNOG" id="COG1502">
    <property type="taxonomic scope" value="Bacteria"/>
</dbReference>
<feature type="domain" description="PLD phosphodiesterase" evidence="6">
    <location>
        <begin position="292"/>
        <end position="319"/>
    </location>
</feature>
<dbReference type="PROSITE" id="PS50035">
    <property type="entry name" value="PLD"/>
    <property type="match status" value="1"/>
</dbReference>
<comment type="function">
    <text evidence="1">Could be a virulence factor.</text>
</comment>
<dbReference type="Pfam" id="PF13091">
    <property type="entry name" value="PLDc_2"/>
    <property type="match status" value="2"/>
</dbReference>
<dbReference type="STRING" id="1238182.C882_0541"/>
<evidence type="ECO:0000256" key="5">
    <source>
        <dbReference type="ARBA" id="ARBA00029594"/>
    </source>
</evidence>
<protein>
    <recommendedName>
        <fullName evidence="3">Phospholipase D</fullName>
    </recommendedName>
    <alternativeName>
        <fullName evidence="5">Choline phosphatase</fullName>
    </alternativeName>
</protein>
<keyword evidence="8" id="KW-1185">Reference proteome</keyword>
<evidence type="ECO:0000256" key="3">
    <source>
        <dbReference type="ARBA" id="ARBA00018392"/>
    </source>
</evidence>
<dbReference type="Proteomes" id="UP000009881">
    <property type="component" value="Unassembled WGS sequence"/>
</dbReference>
<evidence type="ECO:0000256" key="2">
    <source>
        <dbReference type="ARBA" id="ARBA00004613"/>
    </source>
</evidence>
<dbReference type="EMBL" id="ANHY01000013">
    <property type="protein sequence ID" value="EKV29234.1"/>
    <property type="molecule type" value="Genomic_DNA"/>
</dbReference>
<comment type="caution">
    <text evidence="7">The sequence shown here is derived from an EMBL/GenBank/DDBJ whole genome shotgun (WGS) entry which is preliminary data.</text>
</comment>
<dbReference type="AlphaFoldDB" id="K9GWV9"/>
<reference evidence="7 8" key="1">
    <citation type="journal article" date="2013" name="Genome Announc.">
        <title>Draft Genome Sequence of an Alphaproteobacterium, Caenispirillum salinarum AK4(T), Isolated from a Solar Saltern.</title>
        <authorList>
            <person name="Khatri I."/>
            <person name="Singh A."/>
            <person name="Korpole S."/>
            <person name="Pinnaka A.K."/>
            <person name="Subramanian S."/>
        </authorList>
    </citation>
    <scope>NUCLEOTIDE SEQUENCE [LARGE SCALE GENOMIC DNA]</scope>
    <source>
        <strain evidence="7 8">AK4</strain>
    </source>
</reference>